<dbReference type="EMBL" id="BSFP01000011">
    <property type="protein sequence ID" value="GLL00834.1"/>
    <property type="molecule type" value="Genomic_DNA"/>
</dbReference>
<proteinExistence type="predicted"/>
<dbReference type="Proteomes" id="UP001143480">
    <property type="component" value="Unassembled WGS sequence"/>
</dbReference>
<keyword evidence="1" id="KW-1133">Transmembrane helix</keyword>
<comment type="caution">
    <text evidence="2">The sequence shown here is derived from an EMBL/GenBank/DDBJ whole genome shotgun (WGS) entry which is preliminary data.</text>
</comment>
<keyword evidence="3" id="KW-1185">Reference proteome</keyword>
<dbReference type="PROSITE" id="PS51257">
    <property type="entry name" value="PROKAR_LIPOPROTEIN"/>
    <property type="match status" value="1"/>
</dbReference>
<protein>
    <submittedName>
        <fullName evidence="2">Uncharacterized protein</fullName>
    </submittedName>
</protein>
<evidence type="ECO:0000313" key="3">
    <source>
        <dbReference type="Proteomes" id="UP001143480"/>
    </source>
</evidence>
<dbReference type="RefSeq" id="WP_223092159.1">
    <property type="nucleotide sequence ID" value="NZ_BAAAXA010000001.1"/>
</dbReference>
<sequence length="184" mass="19941">MHPVRVALRLLTACAALQLGQAASACWLLLRYGRLVDELGPWSRNEATLIEAVYTHLTGAAVLAAGLSALLVGIALAVPRRTPYTRSLVGWALLLVTVSLLLGVVYGPDAVLLPDNQSQLDHLQPLLPLWYTAQQGLTVTLVIVGSATAVVRLSSEAAGEYYLRHDPTATWRGFTSWLDVRFQD</sequence>
<reference evidence="2" key="2">
    <citation type="submission" date="2023-01" db="EMBL/GenBank/DDBJ databases">
        <authorList>
            <person name="Sun Q."/>
            <person name="Evtushenko L."/>
        </authorList>
    </citation>
    <scope>NUCLEOTIDE SEQUENCE</scope>
    <source>
        <strain evidence="2">VKM Ac-1321</strain>
    </source>
</reference>
<feature type="transmembrane region" description="Helical" evidence="1">
    <location>
        <begin position="88"/>
        <end position="108"/>
    </location>
</feature>
<accession>A0A9W6KJV9</accession>
<feature type="transmembrane region" description="Helical" evidence="1">
    <location>
        <begin position="53"/>
        <end position="76"/>
    </location>
</feature>
<organism evidence="2 3">
    <name type="scientific">Dactylosporangium matsuzakiense</name>
    <dbReference type="NCBI Taxonomy" id="53360"/>
    <lineage>
        <taxon>Bacteria</taxon>
        <taxon>Bacillati</taxon>
        <taxon>Actinomycetota</taxon>
        <taxon>Actinomycetes</taxon>
        <taxon>Micromonosporales</taxon>
        <taxon>Micromonosporaceae</taxon>
        <taxon>Dactylosporangium</taxon>
    </lineage>
</organism>
<name>A0A9W6KJV9_9ACTN</name>
<evidence type="ECO:0000256" key="1">
    <source>
        <dbReference type="SAM" id="Phobius"/>
    </source>
</evidence>
<evidence type="ECO:0000313" key="2">
    <source>
        <dbReference type="EMBL" id="GLL00834.1"/>
    </source>
</evidence>
<reference evidence="2" key="1">
    <citation type="journal article" date="2014" name="Int. J. Syst. Evol. Microbiol.">
        <title>Complete genome sequence of Corynebacterium casei LMG S-19264T (=DSM 44701T), isolated from a smear-ripened cheese.</title>
        <authorList>
            <consortium name="US DOE Joint Genome Institute (JGI-PGF)"/>
            <person name="Walter F."/>
            <person name="Albersmeier A."/>
            <person name="Kalinowski J."/>
            <person name="Ruckert C."/>
        </authorList>
    </citation>
    <scope>NUCLEOTIDE SEQUENCE</scope>
    <source>
        <strain evidence="2">VKM Ac-1321</strain>
    </source>
</reference>
<gene>
    <name evidence="2" type="ORF">GCM10017581_025750</name>
</gene>
<dbReference type="AlphaFoldDB" id="A0A9W6KJV9"/>
<feature type="transmembrane region" description="Helical" evidence="1">
    <location>
        <begin position="128"/>
        <end position="151"/>
    </location>
</feature>
<keyword evidence="1" id="KW-0472">Membrane</keyword>
<keyword evidence="1" id="KW-0812">Transmembrane</keyword>